<proteinExistence type="predicted"/>
<evidence type="ECO:0000313" key="1">
    <source>
        <dbReference type="EMBL" id="MCC2168186.1"/>
    </source>
</evidence>
<dbReference type="RefSeq" id="WP_308728537.1">
    <property type="nucleotide sequence ID" value="NZ_JAJEQF010000029.1"/>
</dbReference>
<gene>
    <name evidence="1" type="ORF">LKD45_10890</name>
</gene>
<dbReference type="Proteomes" id="UP001199355">
    <property type="component" value="Unassembled WGS sequence"/>
</dbReference>
<name>A0AAE3AUP9_9FIRM</name>
<protein>
    <submittedName>
        <fullName evidence="1">Uncharacterized protein</fullName>
    </submittedName>
</protein>
<organism evidence="1 2">
    <name type="scientific">Gallintestinimicrobium propionicum</name>
    <dbReference type="NCBI Taxonomy" id="2981770"/>
    <lineage>
        <taxon>Bacteria</taxon>
        <taxon>Bacillati</taxon>
        <taxon>Bacillota</taxon>
        <taxon>Clostridia</taxon>
        <taxon>Lachnospirales</taxon>
        <taxon>Lachnospiraceae</taxon>
        <taxon>Gallintestinimicrobium</taxon>
    </lineage>
</organism>
<keyword evidence="2" id="KW-1185">Reference proteome</keyword>
<comment type="caution">
    <text evidence="1">The sequence shown here is derived from an EMBL/GenBank/DDBJ whole genome shotgun (WGS) entry which is preliminary data.</text>
</comment>
<dbReference type="AlphaFoldDB" id="A0AAE3AUP9"/>
<sequence>MNEILNVAGKEIVRREIMELCREAEPYGAGTPVLKAALRKTGHDLTDQELMRQVDYLEGKGLVHKEMVENRRLGISRCIVRLSPEGTDYLEGNGPDVAGVD</sequence>
<accession>A0AAE3AUP9</accession>
<reference evidence="1 2" key="1">
    <citation type="submission" date="2021-10" db="EMBL/GenBank/DDBJ databases">
        <title>Anaerobic single-cell dispensing facilitates the cultivation of human gut bacteria.</title>
        <authorList>
            <person name="Afrizal A."/>
        </authorList>
    </citation>
    <scope>NUCLEOTIDE SEQUENCE [LARGE SCALE GENOMIC DNA]</scope>
    <source>
        <strain evidence="1 2">CLA-AA-H244</strain>
    </source>
</reference>
<evidence type="ECO:0000313" key="2">
    <source>
        <dbReference type="Proteomes" id="UP001199355"/>
    </source>
</evidence>
<dbReference type="EMBL" id="JAJEQF010000029">
    <property type="protein sequence ID" value="MCC2168186.1"/>
    <property type="molecule type" value="Genomic_DNA"/>
</dbReference>